<dbReference type="OrthoDB" id="387512at2759"/>
<dbReference type="AlphaFoldDB" id="A0A1Y3DTC1"/>
<reference evidence="2 3" key="1">
    <citation type="submission" date="2017-05" db="EMBL/GenBank/DDBJ databases">
        <title>PacBio assembly of a Plasmodium knowlesi genome sequence with Hi-C correction and manual annotation of the SICAvar gene family.</title>
        <authorList>
            <person name="Lapp S.A."/>
            <person name="Geraldo J.A."/>
            <person name="Chien J.-T."/>
            <person name="Ay F."/>
            <person name="Pakala S.B."/>
            <person name="Batugedara G."/>
            <person name="Humphrey J.C."/>
            <person name="Debarry J.D."/>
            <person name="Le Roch K.G."/>
            <person name="Galinski M.R."/>
            <person name="Kissinger J.C."/>
        </authorList>
    </citation>
    <scope>NUCLEOTIDE SEQUENCE [LARGE SCALE GENOMIC DNA]</scope>
    <source>
        <strain evidence="3">Malayan Strain Pk1 (A+)</strain>
    </source>
</reference>
<feature type="compositionally biased region" description="Basic and acidic residues" evidence="1">
    <location>
        <begin position="61"/>
        <end position="73"/>
    </location>
</feature>
<organism evidence="2 3">
    <name type="scientific">Plasmodium knowlesi</name>
    <dbReference type="NCBI Taxonomy" id="5850"/>
    <lineage>
        <taxon>Eukaryota</taxon>
        <taxon>Sar</taxon>
        <taxon>Alveolata</taxon>
        <taxon>Apicomplexa</taxon>
        <taxon>Aconoidasida</taxon>
        <taxon>Haemosporida</taxon>
        <taxon>Plasmodiidae</taxon>
        <taxon>Plasmodium</taxon>
        <taxon>Plasmodium (Plasmodium)</taxon>
    </lineage>
</organism>
<accession>A0A1Y3DTC1</accession>
<name>A0A1Y3DTC1_PLAKN</name>
<evidence type="ECO:0000256" key="1">
    <source>
        <dbReference type="SAM" id="MobiDB-lite"/>
    </source>
</evidence>
<evidence type="ECO:0000313" key="2">
    <source>
        <dbReference type="EMBL" id="OTN67894.1"/>
    </source>
</evidence>
<dbReference type="EMBL" id="NETL01000018">
    <property type="protein sequence ID" value="OTN67894.1"/>
    <property type="molecule type" value="Genomic_DNA"/>
</dbReference>
<gene>
    <name evidence="2" type="ORF">PKNOH_S04368500</name>
</gene>
<protein>
    <submittedName>
        <fullName evidence="2">Uncharacterized protein</fullName>
    </submittedName>
</protein>
<dbReference type="Proteomes" id="UP000195012">
    <property type="component" value="Unassembled WGS sequence"/>
</dbReference>
<dbReference type="VEuPathDB" id="PlasmoDB:PKA1H_050021400"/>
<feature type="region of interest" description="Disordered" evidence="1">
    <location>
        <begin position="51"/>
        <end position="73"/>
    </location>
</feature>
<comment type="caution">
    <text evidence="2">The sequence shown here is derived from an EMBL/GenBank/DDBJ whole genome shotgun (WGS) entry which is preliminary data.</text>
</comment>
<proteinExistence type="predicted"/>
<dbReference type="VEuPathDB" id="PlasmoDB:PKNOH_S04368500"/>
<evidence type="ECO:0000313" key="3">
    <source>
        <dbReference type="Proteomes" id="UP000195012"/>
    </source>
</evidence>
<sequence>MTKGIISMVSGGMVDHFRKIGALDISGIERRDYNFEFDEENSEEYAVLVATESGGESDNSNSEKKKNEAKMDN</sequence>